<evidence type="ECO:0000256" key="1">
    <source>
        <dbReference type="SAM" id="MobiDB-lite"/>
    </source>
</evidence>
<dbReference type="VEuPathDB" id="FungiDB:QG37_02537"/>
<name>A0A0L0P2K8_CANAR</name>
<evidence type="ECO:0000313" key="2">
    <source>
        <dbReference type="EMBL" id="KNE00505.1"/>
    </source>
</evidence>
<organism evidence="2 3">
    <name type="scientific">Candidozyma auris</name>
    <name type="common">Yeast</name>
    <name type="synonym">Candida auris</name>
    <dbReference type="NCBI Taxonomy" id="498019"/>
    <lineage>
        <taxon>Eukaryota</taxon>
        <taxon>Fungi</taxon>
        <taxon>Dikarya</taxon>
        <taxon>Ascomycota</taxon>
        <taxon>Saccharomycotina</taxon>
        <taxon>Pichiomycetes</taxon>
        <taxon>Metschnikowiaceae</taxon>
        <taxon>Candidozyma</taxon>
    </lineage>
</organism>
<dbReference type="Proteomes" id="UP000037122">
    <property type="component" value="Unassembled WGS sequence"/>
</dbReference>
<feature type="region of interest" description="Disordered" evidence="1">
    <location>
        <begin position="1"/>
        <end position="160"/>
    </location>
</feature>
<feature type="compositionally biased region" description="Polar residues" evidence="1">
    <location>
        <begin position="68"/>
        <end position="78"/>
    </location>
</feature>
<dbReference type="VEuPathDB" id="FungiDB:CJI96_0000975"/>
<feature type="compositionally biased region" description="Basic and acidic residues" evidence="1">
    <location>
        <begin position="370"/>
        <end position="382"/>
    </location>
</feature>
<feature type="compositionally biased region" description="Basic and acidic residues" evidence="1">
    <location>
        <begin position="406"/>
        <end position="417"/>
    </location>
</feature>
<proteinExistence type="predicted"/>
<gene>
    <name evidence="2" type="ORF">QG37_02537</name>
</gene>
<dbReference type="EMBL" id="LGST01000018">
    <property type="protein sequence ID" value="KNE00505.1"/>
    <property type="molecule type" value="Genomic_DNA"/>
</dbReference>
<feature type="compositionally biased region" description="Basic residues" evidence="1">
    <location>
        <begin position="1"/>
        <end position="13"/>
    </location>
</feature>
<protein>
    <submittedName>
        <fullName evidence="2">Uncharacterized protein</fullName>
    </submittedName>
</protein>
<reference evidence="3" key="1">
    <citation type="journal article" date="2015" name="BMC Genomics">
        <title>Draft genome of a commonly misdiagnosed multidrug resistant pathogen Candida auris.</title>
        <authorList>
            <person name="Chatterjee S."/>
            <person name="Alampalli S.V."/>
            <person name="Nageshan R.K."/>
            <person name="Chettiar S.T."/>
            <person name="Joshi S."/>
            <person name="Tatu U.S."/>
        </authorList>
    </citation>
    <scope>NUCLEOTIDE SEQUENCE [LARGE SCALE GENOMIC DNA]</scope>
    <source>
        <strain evidence="3">6684</strain>
    </source>
</reference>
<dbReference type="VEuPathDB" id="FungiDB:CJI97_000250"/>
<sequence length="436" mass="48551">MAKIFKNRSLFKAKKSETAKSFSEEDLEESSKSSSVKNPEGPFMNPNDSGGLNSLKRLGRTPSRKSGDASSLDNNVQIESKLGKLFNRRNNETQKTQANTEDKNETTANEKPSGPDSHIDLVKTDNPGYNVSNSPPPLGVFSKRQERSSQSSSSEAEDPGMLERLLSFSFDQDYFLDAADTPRLDLVSLDSFQNSILEEDRPYILCPFKRNEPYFPSCAVSDEDPNKSYMLTKNRIYKGKCTKKARSLFGRRITKKSSPKSPAGSDGDMESLGSENNSDGVGDDTTQEKLHKSESTTTVDYGNVKVEARGKNTCLIMNSKLFEERGEVLMRLFGDSKFSEFDESYVKSVASASTKQSILPNESYEDIGKSKVSVEVEKKDAPSGDVTPKQGNSKDQGLEETISGTTEKKKEETPDKQPRRKLMLSRLWIKLYADEE</sequence>
<feature type="region of interest" description="Disordered" evidence="1">
    <location>
        <begin position="370"/>
        <end position="419"/>
    </location>
</feature>
<accession>A0A0L0P2K8</accession>
<feature type="region of interest" description="Disordered" evidence="1">
    <location>
        <begin position="252"/>
        <end position="296"/>
    </location>
</feature>
<comment type="caution">
    <text evidence="2">The sequence shown here is derived from an EMBL/GenBank/DDBJ whole genome shotgun (WGS) entry which is preliminary data.</text>
</comment>
<dbReference type="VEuPathDB" id="FungiDB:B9J08_000249"/>
<dbReference type="VEuPathDB" id="FungiDB:CJJ07_001634"/>
<evidence type="ECO:0000313" key="3">
    <source>
        <dbReference type="Proteomes" id="UP000037122"/>
    </source>
</evidence>
<dbReference type="VEuPathDB" id="FungiDB:CJJ09_002221"/>
<dbReference type="AlphaFoldDB" id="A0A0L0P2K8"/>